<feature type="compositionally biased region" description="Polar residues" evidence="2">
    <location>
        <begin position="523"/>
        <end position="547"/>
    </location>
</feature>
<dbReference type="OMA" id="HINRENN"/>
<feature type="region of interest" description="Disordered" evidence="2">
    <location>
        <begin position="217"/>
        <end position="245"/>
    </location>
</feature>
<dbReference type="InParanoid" id="A0A077ZQ42"/>
<evidence type="ECO:0000256" key="1">
    <source>
        <dbReference type="SAM" id="Coils"/>
    </source>
</evidence>
<keyword evidence="4" id="KW-1185">Reference proteome</keyword>
<feature type="region of interest" description="Disordered" evidence="2">
    <location>
        <begin position="596"/>
        <end position="616"/>
    </location>
</feature>
<dbReference type="EMBL" id="CCKQ01000962">
    <property type="protein sequence ID" value="CDW72052.1"/>
    <property type="molecule type" value="Genomic_DNA"/>
</dbReference>
<feature type="region of interest" description="Disordered" evidence="2">
    <location>
        <begin position="630"/>
        <end position="691"/>
    </location>
</feature>
<evidence type="ECO:0000313" key="3">
    <source>
        <dbReference type="EMBL" id="CDW72052.1"/>
    </source>
</evidence>
<gene>
    <name evidence="3" type="primary">Contig4742.g5061</name>
    <name evidence="3" type="ORF">STYLEM_1006</name>
</gene>
<feature type="compositionally biased region" description="Basic and acidic residues" evidence="2">
    <location>
        <begin position="217"/>
        <end position="226"/>
    </location>
</feature>
<keyword evidence="1" id="KW-0175">Coiled coil</keyword>
<dbReference type="AlphaFoldDB" id="A0A077ZQ42"/>
<proteinExistence type="predicted"/>
<organism evidence="3 4">
    <name type="scientific">Stylonychia lemnae</name>
    <name type="common">Ciliate</name>
    <dbReference type="NCBI Taxonomy" id="5949"/>
    <lineage>
        <taxon>Eukaryota</taxon>
        <taxon>Sar</taxon>
        <taxon>Alveolata</taxon>
        <taxon>Ciliophora</taxon>
        <taxon>Intramacronucleata</taxon>
        <taxon>Spirotrichea</taxon>
        <taxon>Stichotrichia</taxon>
        <taxon>Sporadotrichida</taxon>
        <taxon>Oxytrichidae</taxon>
        <taxon>Stylonychinae</taxon>
        <taxon>Stylonychia</taxon>
    </lineage>
</organism>
<feature type="compositionally biased region" description="Polar residues" evidence="2">
    <location>
        <begin position="229"/>
        <end position="243"/>
    </location>
</feature>
<name>A0A077ZQ42_STYLE</name>
<sequence length="792" mass="90976">MNQTIQLTTQGTGSAIFDTDKTKTNNLLNLQGIIGENLKVSDQHEQELIAKQSLIAQIEDEEKKLESNYEFIENLLQQNTKSQQRCITGGGIIRQKGDFHLEINQYRRAIDELQMTITNLSHRNFLKQQEEDAKNTGIGLTKEQENQFGNLLNIPVQKRDSEDRAQIEIKTPNGGDRISIVTTPQKNTSVMGATSNPFFRQSTDDNLGSQIVDSHQSKENLLDPKSKRNSQFTNNEQIQSNQYHVDDTRGIGTGLNNTYYQDLIYQTKTNSSLTQQQQQPSILTKIELTLEPREIARNQAPQLRGRTVRPRTQDKTSAKPRPQLPGLQNGVLKMNERQLSKENCSIASINQMQSTLSKSYQNRNSTVMNKSATFNRDQSFSIVQAQNLNPPTIENKNFIKTTSNWENEIQLQNQEAFSRALDKDTEDLILIVHLIMSQEKLKNHFSTIHNKQNQLKKKQIQLVLQLLLMSYLARIVQIRHSKILARLSFYQQNINKDSHQQSVNEKDKKIIDLRIANVHINRENNGQSRTTDNRSRNNATNMTNARDVNSSMLSLSQNNQTQDDLNAHHIAYHNDQNGNSRQLVFLKTSQQLKGKLQKQRLSQPIKSRASPKQKLQYGSYDVENHISAYQSQNQSSNNIRTVRQVSGSSSQDLSGRQNNLVIMQQQSKLNKKFKRQKSRENQKNKDNLNGQVADIYQSKDAIDASQIPIVKMNFSVRNSQSKHWSQISEEKDQNINVVNETGMLAASDHFIKQLKDIGQTNQNYGNQLEKMNYKYHNKYSQQRKDQFQLPRF</sequence>
<feature type="region of interest" description="Disordered" evidence="2">
    <location>
        <begin position="522"/>
        <end position="547"/>
    </location>
</feature>
<feature type="compositionally biased region" description="Polar residues" evidence="2">
    <location>
        <begin position="639"/>
        <end position="668"/>
    </location>
</feature>
<protein>
    <submittedName>
        <fullName evidence="3">Uncharacterized protein</fullName>
    </submittedName>
</protein>
<reference evidence="3 4" key="1">
    <citation type="submission" date="2014-06" db="EMBL/GenBank/DDBJ databases">
        <authorList>
            <person name="Swart Estienne"/>
        </authorList>
    </citation>
    <scope>NUCLEOTIDE SEQUENCE [LARGE SCALE GENOMIC DNA]</scope>
    <source>
        <strain evidence="3 4">130c</strain>
    </source>
</reference>
<feature type="region of interest" description="Disordered" evidence="2">
    <location>
        <begin position="299"/>
        <end position="328"/>
    </location>
</feature>
<evidence type="ECO:0000313" key="4">
    <source>
        <dbReference type="Proteomes" id="UP000039865"/>
    </source>
</evidence>
<feature type="coiled-coil region" evidence="1">
    <location>
        <begin position="41"/>
        <end position="75"/>
    </location>
</feature>
<dbReference type="Proteomes" id="UP000039865">
    <property type="component" value="Unassembled WGS sequence"/>
</dbReference>
<accession>A0A077ZQ42</accession>
<evidence type="ECO:0000256" key="2">
    <source>
        <dbReference type="SAM" id="MobiDB-lite"/>
    </source>
</evidence>